<dbReference type="SUPFAM" id="SSF50965">
    <property type="entry name" value="Galactose oxidase, central domain"/>
    <property type="match status" value="1"/>
</dbReference>
<proteinExistence type="predicted"/>
<protein>
    <submittedName>
        <fullName evidence="2">Uncharacterized protein</fullName>
    </submittedName>
</protein>
<dbReference type="RefSeq" id="WP_222427212.1">
    <property type="nucleotide sequence ID" value="NZ_LR213976.1"/>
</dbReference>
<dbReference type="Pfam" id="PF24681">
    <property type="entry name" value="Kelch_KLHDC2_KLHL20_DRC7"/>
    <property type="match status" value="1"/>
</dbReference>
<feature type="chain" id="PRO_5021738368" evidence="1">
    <location>
        <begin position="25"/>
        <end position="339"/>
    </location>
</feature>
<dbReference type="InterPro" id="IPR006652">
    <property type="entry name" value="Kelch_1"/>
</dbReference>
<dbReference type="SMART" id="SM00612">
    <property type="entry name" value="Kelch"/>
    <property type="match status" value="5"/>
</dbReference>
<evidence type="ECO:0000313" key="3">
    <source>
        <dbReference type="Proteomes" id="UP000320055"/>
    </source>
</evidence>
<evidence type="ECO:0000256" key="1">
    <source>
        <dbReference type="SAM" id="SignalP"/>
    </source>
</evidence>
<keyword evidence="1" id="KW-0732">Signal</keyword>
<dbReference type="InterPro" id="IPR015915">
    <property type="entry name" value="Kelch-typ_b-propeller"/>
</dbReference>
<accession>A0A563VRH4</accession>
<gene>
    <name evidence="2" type="ORF">H1P_2310007</name>
</gene>
<organism evidence="2 3">
    <name type="scientific">Hyella patelloides LEGE 07179</name>
    <dbReference type="NCBI Taxonomy" id="945734"/>
    <lineage>
        <taxon>Bacteria</taxon>
        <taxon>Bacillati</taxon>
        <taxon>Cyanobacteriota</taxon>
        <taxon>Cyanophyceae</taxon>
        <taxon>Pleurocapsales</taxon>
        <taxon>Hyellaceae</taxon>
        <taxon>Hyella</taxon>
    </lineage>
</organism>
<dbReference type="Gene3D" id="2.120.10.80">
    <property type="entry name" value="Kelch-type beta propeller"/>
    <property type="match status" value="2"/>
</dbReference>
<dbReference type="AlphaFoldDB" id="A0A563VRH4"/>
<feature type="signal peptide" evidence="1">
    <location>
        <begin position="1"/>
        <end position="24"/>
    </location>
</feature>
<reference evidence="2 3" key="1">
    <citation type="submission" date="2019-01" db="EMBL/GenBank/DDBJ databases">
        <authorList>
            <person name="Brito A."/>
        </authorList>
    </citation>
    <scope>NUCLEOTIDE SEQUENCE [LARGE SCALE GENOMIC DNA]</scope>
    <source>
        <strain evidence="2">1</strain>
    </source>
</reference>
<sequence length="339" mass="36770">MNHKITKIAITALTGLLATTAAIAKTDLQWMDVSPLPAERQEIYADVKNDKIYTLGGMSEGAQNVSDNFLEYDATKDVWTELSPLPKARHHVTVSIVEDELYGIGGFAGGFPNWEAQSNVFVYDFNAEEWAESTPLPEPRGEHTAVVIDGKIYVAGGRFKRTPDSANFNDHFDTASLLVFDPIAEEWSSAPDLPTARNSHAAAVIDGKMYVVGGRQFTEQENGEYANVNVSTLEVYNPEAESWKTLAPLPQPAGGITAAVLDGRLYVFGGEQWVPKQTVIAEAWVYDPALDQWAAVPDMPTPRHGIAAGAIDNQIYIFGGATETGAGAVSTNETLLVPR</sequence>
<dbReference type="EMBL" id="CAACVJ010000148">
    <property type="protein sequence ID" value="VEP14009.1"/>
    <property type="molecule type" value="Genomic_DNA"/>
</dbReference>
<dbReference type="PANTHER" id="PTHR45632">
    <property type="entry name" value="LD33804P"/>
    <property type="match status" value="1"/>
</dbReference>
<name>A0A563VRH4_9CYAN</name>
<dbReference type="Proteomes" id="UP000320055">
    <property type="component" value="Unassembled WGS sequence"/>
</dbReference>
<keyword evidence="3" id="KW-1185">Reference proteome</keyword>
<dbReference type="InterPro" id="IPR011043">
    <property type="entry name" value="Gal_Oxase/kelch_b-propeller"/>
</dbReference>
<evidence type="ECO:0000313" key="2">
    <source>
        <dbReference type="EMBL" id="VEP14009.1"/>
    </source>
</evidence>